<dbReference type="Gene3D" id="3.40.50.150">
    <property type="entry name" value="Vaccinia Virus protein VP39"/>
    <property type="match status" value="1"/>
</dbReference>
<keyword evidence="2" id="KW-0808">Transferase</keyword>
<dbReference type="CDD" id="cd02440">
    <property type="entry name" value="AdoMet_MTases"/>
    <property type="match status" value="1"/>
</dbReference>
<dbReference type="InterPro" id="IPR016461">
    <property type="entry name" value="COMT-like"/>
</dbReference>
<dbReference type="GO" id="GO:0008171">
    <property type="term" value="F:O-methyltransferase activity"/>
    <property type="evidence" value="ECO:0007669"/>
    <property type="project" value="InterPro"/>
</dbReference>
<sequence>MAFFASPIRRNNTSFANLAGRVSKVSSQITAYLEKHEHAHPDFTPTSAVLPETYAYESLRNELTDATMDLMRLANGPKNIFRTMSFWHTDLAATQVALRRKFFDHVPDDNIGLTASEVAKATSMDVDRANRILKMLATHRIFEEVAGKFRHTALSNFLKTNIYRSMAEMQLDPCAKATSDMDDWIVASPYGMSVKDSPFYRQFKKDFYTYTADESHGKLFSDAMRSWGTIDNPFEMLRNNFDWGSLANTKVVDIGGGNGHVSLDLAREFKNINFTVQDLSPQQLSDANVAELGDRVTYQQYDYYTPQPIRDAGVYLCRATFHNHNDEESVRMLRALIPALEGRTDNPVVLINDVIVPERAEGVVTMAEANQLRQMDLLMLALFGAKERTENDWRTLFKEVDERLEIVKMHYNPRGAGLLEVRLR</sequence>
<dbReference type="OMA" id="PLQWIRT"/>
<reference evidence="7" key="1">
    <citation type="journal article" date="2021" name="BMC Genomics">
        <title>Chromosome-level genome assembly and manually-curated proteome of model necrotroph Parastagonospora nodorum Sn15 reveals a genome-wide trove of candidate effector homologs, and redundancy of virulence-related functions within an accessory chromosome.</title>
        <authorList>
            <person name="Bertazzoni S."/>
            <person name="Jones D.A.B."/>
            <person name="Phan H.T."/>
            <person name="Tan K.-C."/>
            <person name="Hane J.K."/>
        </authorList>
    </citation>
    <scope>NUCLEOTIDE SEQUENCE [LARGE SCALE GENOMIC DNA]</scope>
    <source>
        <strain evidence="7">SN15 / ATCC MYA-4574 / FGSC 10173)</strain>
    </source>
</reference>
<dbReference type="AlphaFoldDB" id="A0A7U2F0G1"/>
<dbReference type="InterPro" id="IPR036390">
    <property type="entry name" value="WH_DNA-bd_sf"/>
</dbReference>
<dbReference type="InterPro" id="IPR012967">
    <property type="entry name" value="COMT_dimerisation"/>
</dbReference>
<dbReference type="KEGG" id="pno:SNOG_05749"/>
<organism evidence="6 7">
    <name type="scientific">Phaeosphaeria nodorum (strain SN15 / ATCC MYA-4574 / FGSC 10173)</name>
    <name type="common">Glume blotch fungus</name>
    <name type="synonym">Parastagonospora nodorum</name>
    <dbReference type="NCBI Taxonomy" id="321614"/>
    <lineage>
        <taxon>Eukaryota</taxon>
        <taxon>Fungi</taxon>
        <taxon>Dikarya</taxon>
        <taxon>Ascomycota</taxon>
        <taxon>Pezizomycotina</taxon>
        <taxon>Dothideomycetes</taxon>
        <taxon>Pleosporomycetidae</taxon>
        <taxon>Pleosporales</taxon>
        <taxon>Pleosporineae</taxon>
        <taxon>Phaeosphaeriaceae</taxon>
        <taxon>Parastagonospora</taxon>
    </lineage>
</organism>
<dbReference type="VEuPathDB" id="FungiDB:JI435_057490"/>
<keyword evidence="3" id="KW-0949">S-adenosyl-L-methionine</keyword>
<evidence type="ECO:0000256" key="3">
    <source>
        <dbReference type="ARBA" id="ARBA00022691"/>
    </source>
</evidence>
<evidence type="ECO:0000256" key="1">
    <source>
        <dbReference type="ARBA" id="ARBA00022603"/>
    </source>
</evidence>
<dbReference type="InterPro" id="IPR001077">
    <property type="entry name" value="COMT_C"/>
</dbReference>
<dbReference type="Proteomes" id="UP000663193">
    <property type="component" value="Chromosome 6"/>
</dbReference>
<evidence type="ECO:0000259" key="4">
    <source>
        <dbReference type="Pfam" id="PF00891"/>
    </source>
</evidence>
<dbReference type="Pfam" id="PF00891">
    <property type="entry name" value="Methyltransf_2"/>
    <property type="match status" value="1"/>
</dbReference>
<evidence type="ECO:0000313" key="6">
    <source>
        <dbReference type="EMBL" id="QRC96112.1"/>
    </source>
</evidence>
<evidence type="ECO:0000313" key="7">
    <source>
        <dbReference type="Proteomes" id="UP000663193"/>
    </source>
</evidence>
<dbReference type="PANTHER" id="PTHR43712:SF16">
    <property type="entry name" value="O-METHYLTRANSFERASE ELCB"/>
    <property type="match status" value="1"/>
</dbReference>
<dbReference type="InterPro" id="IPR036388">
    <property type="entry name" value="WH-like_DNA-bd_sf"/>
</dbReference>
<dbReference type="InterPro" id="IPR029063">
    <property type="entry name" value="SAM-dependent_MTases_sf"/>
</dbReference>
<evidence type="ECO:0008006" key="8">
    <source>
        <dbReference type="Google" id="ProtNLM"/>
    </source>
</evidence>
<feature type="domain" description="O-methyltransferase C-terminal" evidence="4">
    <location>
        <begin position="198"/>
        <end position="399"/>
    </location>
</feature>
<protein>
    <recommendedName>
        <fullName evidence="8">O-methyltransferase domain-containing protein</fullName>
    </recommendedName>
</protein>
<name>A0A7U2F0G1_PHANO</name>
<evidence type="ECO:0000259" key="5">
    <source>
        <dbReference type="Pfam" id="PF08100"/>
    </source>
</evidence>
<dbReference type="SUPFAM" id="SSF46785">
    <property type="entry name" value="Winged helix' DNA-binding domain"/>
    <property type="match status" value="1"/>
</dbReference>
<accession>A0A7U2F0G1</accession>
<gene>
    <name evidence="6" type="ORF">JI435_057490</name>
</gene>
<dbReference type="PANTHER" id="PTHR43712">
    <property type="entry name" value="PUTATIVE (AFU_ORTHOLOGUE AFUA_4G14580)-RELATED"/>
    <property type="match status" value="1"/>
</dbReference>
<dbReference type="EMBL" id="CP069028">
    <property type="protein sequence ID" value="QRC96112.1"/>
    <property type="molecule type" value="Genomic_DNA"/>
</dbReference>
<keyword evidence="7" id="KW-1185">Reference proteome</keyword>
<dbReference type="Pfam" id="PF08100">
    <property type="entry name" value="Dimerisation"/>
    <property type="match status" value="1"/>
</dbReference>
<feature type="domain" description="O-methyltransferase dimerisation" evidence="5">
    <location>
        <begin position="95"/>
        <end position="158"/>
    </location>
</feature>
<dbReference type="PROSITE" id="PS51683">
    <property type="entry name" value="SAM_OMT_II"/>
    <property type="match status" value="1"/>
</dbReference>
<dbReference type="OrthoDB" id="2410195at2759"/>
<dbReference type="GO" id="GO:0032259">
    <property type="term" value="P:methylation"/>
    <property type="evidence" value="ECO:0007669"/>
    <property type="project" value="UniProtKB-KW"/>
</dbReference>
<dbReference type="Gene3D" id="1.10.10.10">
    <property type="entry name" value="Winged helix-like DNA-binding domain superfamily/Winged helix DNA-binding domain"/>
    <property type="match status" value="1"/>
</dbReference>
<keyword evidence="1" id="KW-0489">Methyltransferase</keyword>
<dbReference type="SUPFAM" id="SSF53335">
    <property type="entry name" value="S-adenosyl-L-methionine-dependent methyltransferases"/>
    <property type="match status" value="1"/>
</dbReference>
<evidence type="ECO:0000256" key="2">
    <source>
        <dbReference type="ARBA" id="ARBA00022679"/>
    </source>
</evidence>
<dbReference type="RefSeq" id="XP_001796145.1">
    <property type="nucleotide sequence ID" value="XM_001796093.1"/>
</dbReference>
<proteinExistence type="predicted"/>